<sequence length="494" mass="56820">MRQVRYRLSVIPWTMFLARSWKPYMVQAWTTFDRHPGIHSFPGNLWLHGGTNRRTRRYLTMRVGDADRRRDGSPGSLEPMANLYREWSLEQDQLLWENRQESTASIASLLGRGLRGVEARLSKLKDVRSPAYERLFADKCKKHKTCLLEDSQAKTKLIPASEVLRRVQYDHLLSPSDFYILHFDRVDDAIIESRMDAPNDSISGTATTLVDALPEHRIIAIKFREQVVWDREKRLDLVFGSGGIEKVMKEYEVWKRQRDDAQEWNRQQQAEVSERIRRCLGPESFVALKALSSSLQIKIADPKVSIKIEVERYVQKALNLFKTARDKPSTSLDPALIPSSDYKALDMLSELVALLPDSELRPMILTEIAMELTAAEGKKEKVYTARELPELNEDDLTETFVRGSGPGGQKTNKTSNKVALLHGPTQLRVECQDTRSLQQNRKIARKRLRAKLDEFLNGNQSKSNLEKQKAASKKSKTKARNRARQRKREEAHNV</sequence>
<feature type="region of interest" description="Disordered" evidence="5">
    <location>
        <begin position="454"/>
        <end position="494"/>
    </location>
</feature>
<gene>
    <name evidence="8" type="ORF">PTTT1_LOCUS3406</name>
</gene>
<reference evidence="8" key="1">
    <citation type="submission" date="2022-02" db="EMBL/GenBank/DDBJ databases">
        <authorList>
            <person name="Giguere J D."/>
        </authorList>
    </citation>
    <scope>NUCLEOTIDE SEQUENCE</scope>
    <source>
        <strain evidence="8">CCAP 1055/1</strain>
    </source>
</reference>
<protein>
    <recommendedName>
        <fullName evidence="9">Prokaryotic-type class I peptide chain release factors domain-containing protein</fullName>
    </recommendedName>
</protein>
<dbReference type="Pfam" id="PF04457">
    <property type="entry name" value="MJ1316"/>
    <property type="match status" value="1"/>
</dbReference>
<feature type="region of interest" description="Disordered" evidence="5">
    <location>
        <begin position="396"/>
        <end position="416"/>
    </location>
</feature>
<dbReference type="Pfam" id="PF00472">
    <property type="entry name" value="RF-1"/>
    <property type="match status" value="1"/>
</dbReference>
<dbReference type="SUPFAM" id="SSF75620">
    <property type="entry name" value="Release factor"/>
    <property type="match status" value="1"/>
</dbReference>
<evidence type="ECO:0000259" key="6">
    <source>
        <dbReference type="Pfam" id="PF00472"/>
    </source>
</evidence>
<evidence type="ECO:0000256" key="1">
    <source>
        <dbReference type="ARBA" id="ARBA00004173"/>
    </source>
</evidence>
<evidence type="ECO:0000313" key="8">
    <source>
        <dbReference type="EMBL" id="CAG9277308.1"/>
    </source>
</evidence>
<keyword evidence="3" id="KW-0809">Transit peptide</keyword>
<dbReference type="InterPro" id="IPR040459">
    <property type="entry name" value="MJ1316"/>
</dbReference>
<dbReference type="AlphaFoldDB" id="A0A8J9RZM7"/>
<accession>A0A8J9RZM7</accession>
<comment type="similarity">
    <text evidence="2">Belongs to the prokaryotic/mitochondrial release factor family.</text>
</comment>
<dbReference type="EMBL" id="OU594942">
    <property type="protein sequence ID" value="CAG9277308.1"/>
    <property type="molecule type" value="Genomic_DNA"/>
</dbReference>
<dbReference type="Gene3D" id="3.30.160.20">
    <property type="match status" value="1"/>
</dbReference>
<evidence type="ECO:0000256" key="2">
    <source>
        <dbReference type="ARBA" id="ARBA00010835"/>
    </source>
</evidence>
<dbReference type="InterPro" id="IPR045853">
    <property type="entry name" value="Pep_chain_release_fac_I_sf"/>
</dbReference>
<feature type="compositionally biased region" description="Basic residues" evidence="5">
    <location>
        <begin position="470"/>
        <end position="486"/>
    </location>
</feature>
<feature type="domain" description="MJ1316 RNA cyclic group end recognition" evidence="7">
    <location>
        <begin position="158"/>
        <end position="231"/>
    </location>
</feature>
<keyword evidence="4" id="KW-0496">Mitochondrion</keyword>
<evidence type="ECO:0000256" key="5">
    <source>
        <dbReference type="SAM" id="MobiDB-lite"/>
    </source>
</evidence>
<dbReference type="InterPro" id="IPR000352">
    <property type="entry name" value="Pep_chain_release_fac_I"/>
</dbReference>
<dbReference type="GO" id="GO:0005739">
    <property type="term" value="C:mitochondrion"/>
    <property type="evidence" value="ECO:0007669"/>
    <property type="project" value="UniProtKB-SubCell"/>
</dbReference>
<feature type="domain" description="Prokaryotic-type class I peptide chain release factors" evidence="6">
    <location>
        <begin position="390"/>
        <end position="487"/>
    </location>
</feature>
<comment type="subcellular location">
    <subcellularLocation>
        <location evidence="1">Mitochondrion</location>
    </subcellularLocation>
</comment>
<dbReference type="PANTHER" id="PTHR46203">
    <property type="entry name" value="PROBABLE PEPTIDE CHAIN RELEASE FACTOR C12ORF65"/>
    <property type="match status" value="1"/>
</dbReference>
<proteinExistence type="inferred from homology"/>
<evidence type="ECO:0000256" key="3">
    <source>
        <dbReference type="ARBA" id="ARBA00022946"/>
    </source>
</evidence>
<dbReference type="InterPro" id="IPR052405">
    <property type="entry name" value="Mito_Transl_Release_Factor"/>
</dbReference>
<dbReference type="GO" id="GO:0003747">
    <property type="term" value="F:translation release factor activity"/>
    <property type="evidence" value="ECO:0007669"/>
    <property type="project" value="InterPro"/>
</dbReference>
<evidence type="ECO:0000256" key="4">
    <source>
        <dbReference type="ARBA" id="ARBA00023128"/>
    </source>
</evidence>
<evidence type="ECO:0000259" key="7">
    <source>
        <dbReference type="Pfam" id="PF04457"/>
    </source>
</evidence>
<name>A0A8J9RZM7_PHATR</name>
<dbReference type="Proteomes" id="UP000836788">
    <property type="component" value="Chromosome 1"/>
</dbReference>
<evidence type="ECO:0008006" key="9">
    <source>
        <dbReference type="Google" id="ProtNLM"/>
    </source>
</evidence>
<dbReference type="PANTHER" id="PTHR46203:SF1">
    <property type="entry name" value="MITOCHONDRIAL TRANSLATION RELEASE FACTOR IN RESCUE"/>
    <property type="match status" value="1"/>
</dbReference>
<organism evidence="8">
    <name type="scientific">Phaeodactylum tricornutum</name>
    <name type="common">Diatom</name>
    <dbReference type="NCBI Taxonomy" id="2850"/>
    <lineage>
        <taxon>Eukaryota</taxon>
        <taxon>Sar</taxon>
        <taxon>Stramenopiles</taxon>
        <taxon>Ochrophyta</taxon>
        <taxon>Bacillariophyta</taxon>
        <taxon>Bacillariophyceae</taxon>
        <taxon>Bacillariophycidae</taxon>
        <taxon>Naviculales</taxon>
        <taxon>Phaeodactylaceae</taxon>
        <taxon>Phaeodactylum</taxon>
    </lineage>
</organism>